<evidence type="ECO:0000313" key="2">
    <source>
        <dbReference type="EMBL" id="RPF58259.1"/>
    </source>
</evidence>
<organism evidence="2 3">
    <name type="scientific">Abyssicoccus albus</name>
    <dbReference type="NCBI Taxonomy" id="1817405"/>
    <lineage>
        <taxon>Bacteria</taxon>
        <taxon>Bacillati</taxon>
        <taxon>Bacillota</taxon>
        <taxon>Bacilli</taxon>
        <taxon>Bacillales</taxon>
        <taxon>Abyssicoccaceae</taxon>
    </lineage>
</organism>
<gene>
    <name evidence="2" type="ORF">EDD62_0903</name>
</gene>
<evidence type="ECO:0000259" key="1">
    <source>
        <dbReference type="Pfam" id="PF00462"/>
    </source>
</evidence>
<dbReference type="Gene3D" id="3.40.30.10">
    <property type="entry name" value="Glutaredoxin"/>
    <property type="match status" value="1"/>
</dbReference>
<dbReference type="InterPro" id="IPR036249">
    <property type="entry name" value="Thioredoxin-like_sf"/>
</dbReference>
<dbReference type="SUPFAM" id="SSF52833">
    <property type="entry name" value="Thioredoxin-like"/>
    <property type="match status" value="1"/>
</dbReference>
<reference evidence="2 3" key="1">
    <citation type="submission" date="2018-11" db="EMBL/GenBank/DDBJ databases">
        <title>Genomic Encyclopedia of Type Strains, Phase IV (KMG-IV): sequencing the most valuable type-strain genomes for metagenomic binning, comparative biology and taxonomic classification.</title>
        <authorList>
            <person name="Goeker M."/>
        </authorList>
    </citation>
    <scope>NUCLEOTIDE SEQUENCE [LARGE SCALE GENOMIC DNA]</scope>
    <source>
        <strain evidence="2 3">DSM 29158</strain>
    </source>
</reference>
<name>A0A3N5BP25_9BACL</name>
<dbReference type="GO" id="GO:0045454">
    <property type="term" value="P:cell redox homeostasis"/>
    <property type="evidence" value="ECO:0007669"/>
    <property type="project" value="TreeGrafter"/>
</dbReference>
<dbReference type="Pfam" id="PF00462">
    <property type="entry name" value="Glutaredoxin"/>
    <property type="match status" value="1"/>
</dbReference>
<sequence length="83" mass="10114">MIYIYTQDQCPPCQFVKQYFKDHQIQFEERNITHHNEYKKELIIKYDAMSTPFILIDDEKIYHVDFDKIESVLKDKKYLSSSS</sequence>
<accession>A0A3N5BP25</accession>
<comment type="caution">
    <text evidence="2">The sequence shown here is derived from an EMBL/GenBank/DDBJ whole genome shotgun (WGS) entry which is preliminary data.</text>
</comment>
<dbReference type="CDD" id="cd02976">
    <property type="entry name" value="NrdH"/>
    <property type="match status" value="1"/>
</dbReference>
<feature type="domain" description="Glutaredoxin" evidence="1">
    <location>
        <begin position="3"/>
        <end position="60"/>
    </location>
</feature>
<dbReference type="PROSITE" id="PS51354">
    <property type="entry name" value="GLUTAREDOXIN_2"/>
    <property type="match status" value="1"/>
</dbReference>
<protein>
    <submittedName>
        <fullName evidence="2">Glutaredoxin</fullName>
    </submittedName>
</protein>
<dbReference type="EMBL" id="RKRK01000002">
    <property type="protein sequence ID" value="RPF58259.1"/>
    <property type="molecule type" value="Genomic_DNA"/>
</dbReference>
<dbReference type="AlphaFoldDB" id="A0A3N5BP25"/>
<evidence type="ECO:0000313" key="3">
    <source>
        <dbReference type="Proteomes" id="UP000277108"/>
    </source>
</evidence>
<dbReference type="Proteomes" id="UP000277108">
    <property type="component" value="Unassembled WGS sequence"/>
</dbReference>
<dbReference type="GO" id="GO:0009055">
    <property type="term" value="F:electron transfer activity"/>
    <property type="evidence" value="ECO:0007669"/>
    <property type="project" value="TreeGrafter"/>
</dbReference>
<dbReference type="PANTHER" id="PTHR34386:SF1">
    <property type="entry name" value="GLUTAREDOXIN-LIKE PROTEIN NRDH"/>
    <property type="match status" value="1"/>
</dbReference>
<keyword evidence="3" id="KW-1185">Reference proteome</keyword>
<dbReference type="InterPro" id="IPR051548">
    <property type="entry name" value="Grx-like_ET"/>
</dbReference>
<proteinExistence type="predicted"/>
<dbReference type="InterPro" id="IPR002109">
    <property type="entry name" value="Glutaredoxin"/>
</dbReference>
<dbReference type="PANTHER" id="PTHR34386">
    <property type="entry name" value="GLUTAREDOXIN"/>
    <property type="match status" value="1"/>
</dbReference>
<dbReference type="RefSeq" id="WP_414731047.1">
    <property type="nucleotide sequence ID" value="NZ_RKRK01000002.1"/>
</dbReference>